<proteinExistence type="predicted"/>
<comment type="caution">
    <text evidence="2">The sequence shown here is derived from an EMBL/GenBank/DDBJ whole genome shotgun (WGS) entry which is preliminary data.</text>
</comment>
<gene>
    <name evidence="2" type="ORF">J3R30DRAFT_3705964</name>
</gene>
<evidence type="ECO:0000313" key="3">
    <source>
        <dbReference type="Proteomes" id="UP001150266"/>
    </source>
</evidence>
<evidence type="ECO:0000313" key="2">
    <source>
        <dbReference type="EMBL" id="KAJ4475483.1"/>
    </source>
</evidence>
<keyword evidence="1" id="KW-0732">Signal</keyword>
<reference evidence="2" key="1">
    <citation type="submission" date="2022-08" db="EMBL/GenBank/DDBJ databases">
        <title>A Global Phylogenomic Analysis of the Shiitake Genus Lentinula.</title>
        <authorList>
            <consortium name="DOE Joint Genome Institute"/>
            <person name="Sierra-Patev S."/>
            <person name="Min B."/>
            <person name="Naranjo-Ortiz M."/>
            <person name="Looney B."/>
            <person name="Konkel Z."/>
            <person name="Slot J.C."/>
            <person name="Sakamoto Y."/>
            <person name="Steenwyk J.L."/>
            <person name="Rokas A."/>
            <person name="Carro J."/>
            <person name="Camarero S."/>
            <person name="Ferreira P."/>
            <person name="Molpeceres G."/>
            <person name="Ruiz-Duenas F.J."/>
            <person name="Serrano A."/>
            <person name="Henrissat B."/>
            <person name="Drula E."/>
            <person name="Hughes K.W."/>
            <person name="Mata J.L."/>
            <person name="Ishikawa N.K."/>
            <person name="Vargas-Isla R."/>
            <person name="Ushijima S."/>
            <person name="Smith C.A."/>
            <person name="Ahrendt S."/>
            <person name="Andreopoulos W."/>
            <person name="He G."/>
            <person name="Labutti K."/>
            <person name="Lipzen A."/>
            <person name="Ng V."/>
            <person name="Riley R."/>
            <person name="Sandor L."/>
            <person name="Barry K."/>
            <person name="Martinez A.T."/>
            <person name="Xiao Y."/>
            <person name="Gibbons J.G."/>
            <person name="Terashima K."/>
            <person name="Grigoriev I.V."/>
            <person name="Hibbett D.S."/>
        </authorList>
    </citation>
    <scope>NUCLEOTIDE SEQUENCE</scope>
    <source>
        <strain evidence="2">JLM2183</strain>
    </source>
</reference>
<dbReference type="EMBL" id="JAOTPV010000014">
    <property type="protein sequence ID" value="KAJ4475483.1"/>
    <property type="molecule type" value="Genomic_DNA"/>
</dbReference>
<accession>A0A9W9A6F4</accession>
<dbReference type="OrthoDB" id="3014245at2759"/>
<evidence type="ECO:0000256" key="1">
    <source>
        <dbReference type="SAM" id="SignalP"/>
    </source>
</evidence>
<dbReference type="AlphaFoldDB" id="A0A9W9A6F4"/>
<dbReference type="Proteomes" id="UP001150266">
    <property type="component" value="Unassembled WGS sequence"/>
</dbReference>
<organism evidence="2 3">
    <name type="scientific">Lentinula aciculospora</name>
    <dbReference type="NCBI Taxonomy" id="153920"/>
    <lineage>
        <taxon>Eukaryota</taxon>
        <taxon>Fungi</taxon>
        <taxon>Dikarya</taxon>
        <taxon>Basidiomycota</taxon>
        <taxon>Agaricomycotina</taxon>
        <taxon>Agaricomycetes</taxon>
        <taxon>Agaricomycetidae</taxon>
        <taxon>Agaricales</taxon>
        <taxon>Marasmiineae</taxon>
        <taxon>Omphalotaceae</taxon>
        <taxon>Lentinula</taxon>
    </lineage>
</organism>
<evidence type="ECO:0008006" key="4">
    <source>
        <dbReference type="Google" id="ProtNLM"/>
    </source>
</evidence>
<feature type="signal peptide" evidence="1">
    <location>
        <begin position="1"/>
        <end position="21"/>
    </location>
</feature>
<sequence>MIALVLVSVVWAAAVPGPSLGSVPKIQRSGPLTSNSRRFEARGSSASVVRTEKTIAVVQFPISERPPSLSERSIQTQAEVQKAIVELSTAALTVLGLNKPIKGVKRKCEFSGYIAEPDLQTSSSGGHRHELADTVPEFEQYTFKVRLLMNSMNDMEGLEDKDEWLECKGSVGYAYQYNEVSKKKDFMVVSGNVVDPQGEPIVMLEKGKVVKKSEDVKKVHWANPVSSDM</sequence>
<keyword evidence="3" id="KW-1185">Reference proteome</keyword>
<protein>
    <recommendedName>
        <fullName evidence="4">Peptidylprolyl isomerase</fullName>
    </recommendedName>
</protein>
<feature type="chain" id="PRO_5040906867" description="Peptidylprolyl isomerase" evidence="1">
    <location>
        <begin position="22"/>
        <end position="229"/>
    </location>
</feature>
<name>A0A9W9A6F4_9AGAR</name>